<reference evidence="2" key="1">
    <citation type="journal article" date="2023" name="Mol. Phylogenet. Evol.">
        <title>Genome-scale phylogeny and comparative genomics of the fungal order Sordariales.</title>
        <authorList>
            <person name="Hensen N."/>
            <person name="Bonometti L."/>
            <person name="Westerberg I."/>
            <person name="Brannstrom I.O."/>
            <person name="Guillou S."/>
            <person name="Cros-Aarteil S."/>
            <person name="Calhoun S."/>
            <person name="Haridas S."/>
            <person name="Kuo A."/>
            <person name="Mondo S."/>
            <person name="Pangilinan J."/>
            <person name="Riley R."/>
            <person name="LaButti K."/>
            <person name="Andreopoulos B."/>
            <person name="Lipzen A."/>
            <person name="Chen C."/>
            <person name="Yan M."/>
            <person name="Daum C."/>
            <person name="Ng V."/>
            <person name="Clum A."/>
            <person name="Steindorff A."/>
            <person name="Ohm R.A."/>
            <person name="Martin F."/>
            <person name="Silar P."/>
            <person name="Natvig D.O."/>
            <person name="Lalanne C."/>
            <person name="Gautier V."/>
            <person name="Ament-Velasquez S.L."/>
            <person name="Kruys A."/>
            <person name="Hutchinson M.I."/>
            <person name="Powell A.J."/>
            <person name="Barry K."/>
            <person name="Miller A.N."/>
            <person name="Grigoriev I.V."/>
            <person name="Debuchy R."/>
            <person name="Gladieux P."/>
            <person name="Hiltunen Thoren M."/>
            <person name="Johannesson H."/>
        </authorList>
    </citation>
    <scope>NUCLEOTIDE SEQUENCE</scope>
    <source>
        <strain evidence="2">CBS 123565</strain>
    </source>
</reference>
<evidence type="ECO:0000313" key="3">
    <source>
        <dbReference type="Proteomes" id="UP001304895"/>
    </source>
</evidence>
<name>A0AAN6UPD9_9PEZI</name>
<sequence length="216" mass="23392">MRSDPSPRYVNQASRPGAAAGGSHDGTKLDRGALLVGQETSASINVKKEAANAGIQSFFAHPEPTLTPRGDRGRKASVSAALTCFVQQSLQHIYTYTSFAGWRALCTHLPQSPVSELARQLLTGWPMTVLCIRTWVWRTGSRASWFVDAVHKPRHDPMRRARVARDYRAAAGSGSPKAQGVPACVTKCSDTILRTTCPAMGIRSTPPRHRNGGLLC</sequence>
<organism evidence="2 3">
    <name type="scientific">Trichocladium antarcticum</name>
    <dbReference type="NCBI Taxonomy" id="1450529"/>
    <lineage>
        <taxon>Eukaryota</taxon>
        <taxon>Fungi</taxon>
        <taxon>Dikarya</taxon>
        <taxon>Ascomycota</taxon>
        <taxon>Pezizomycotina</taxon>
        <taxon>Sordariomycetes</taxon>
        <taxon>Sordariomycetidae</taxon>
        <taxon>Sordariales</taxon>
        <taxon>Chaetomiaceae</taxon>
        <taxon>Trichocladium</taxon>
    </lineage>
</organism>
<evidence type="ECO:0000256" key="1">
    <source>
        <dbReference type="SAM" id="MobiDB-lite"/>
    </source>
</evidence>
<accession>A0AAN6UPD9</accession>
<gene>
    <name evidence="2" type="ORF">BT67DRAFT_189389</name>
</gene>
<dbReference type="AlphaFoldDB" id="A0AAN6UPD9"/>
<dbReference type="Proteomes" id="UP001304895">
    <property type="component" value="Unassembled WGS sequence"/>
</dbReference>
<evidence type="ECO:0000313" key="2">
    <source>
        <dbReference type="EMBL" id="KAK4136737.1"/>
    </source>
</evidence>
<keyword evidence="3" id="KW-1185">Reference proteome</keyword>
<proteinExistence type="predicted"/>
<protein>
    <submittedName>
        <fullName evidence="2">Uncharacterized protein</fullName>
    </submittedName>
</protein>
<feature type="region of interest" description="Disordered" evidence="1">
    <location>
        <begin position="1"/>
        <end position="29"/>
    </location>
</feature>
<dbReference type="EMBL" id="MU853403">
    <property type="protein sequence ID" value="KAK4136737.1"/>
    <property type="molecule type" value="Genomic_DNA"/>
</dbReference>
<reference evidence="2" key="2">
    <citation type="submission" date="2023-05" db="EMBL/GenBank/DDBJ databases">
        <authorList>
            <consortium name="Lawrence Berkeley National Laboratory"/>
            <person name="Steindorff A."/>
            <person name="Hensen N."/>
            <person name="Bonometti L."/>
            <person name="Westerberg I."/>
            <person name="Brannstrom I.O."/>
            <person name="Guillou S."/>
            <person name="Cros-Aarteil S."/>
            <person name="Calhoun S."/>
            <person name="Haridas S."/>
            <person name="Kuo A."/>
            <person name="Mondo S."/>
            <person name="Pangilinan J."/>
            <person name="Riley R."/>
            <person name="Labutti K."/>
            <person name="Andreopoulos B."/>
            <person name="Lipzen A."/>
            <person name="Chen C."/>
            <person name="Yanf M."/>
            <person name="Daum C."/>
            <person name="Ng V."/>
            <person name="Clum A."/>
            <person name="Ohm R."/>
            <person name="Martin F."/>
            <person name="Silar P."/>
            <person name="Natvig D."/>
            <person name="Lalanne C."/>
            <person name="Gautier V."/>
            <person name="Ament-Velasquez S.L."/>
            <person name="Kruys A."/>
            <person name="Hutchinson M.I."/>
            <person name="Powell A.J."/>
            <person name="Barry K."/>
            <person name="Miller A.N."/>
            <person name="Grigoriev I.V."/>
            <person name="Debuchy R."/>
            <person name="Gladieux P."/>
            <person name="Thoren M.H."/>
            <person name="Johannesson H."/>
        </authorList>
    </citation>
    <scope>NUCLEOTIDE SEQUENCE</scope>
    <source>
        <strain evidence="2">CBS 123565</strain>
    </source>
</reference>
<comment type="caution">
    <text evidence="2">The sequence shown here is derived from an EMBL/GenBank/DDBJ whole genome shotgun (WGS) entry which is preliminary data.</text>
</comment>